<dbReference type="PROSITE" id="PS51819">
    <property type="entry name" value="VOC"/>
    <property type="match status" value="1"/>
</dbReference>
<dbReference type="InterPro" id="IPR037523">
    <property type="entry name" value="VOC_core"/>
</dbReference>
<evidence type="ECO:0000313" key="4">
    <source>
        <dbReference type="Proteomes" id="UP000662986"/>
    </source>
</evidence>
<dbReference type="RefSeq" id="WP_206011145.1">
    <property type="nucleotide sequence ID" value="NZ_CP070619.1"/>
</dbReference>
<dbReference type="InterPro" id="IPR004360">
    <property type="entry name" value="Glyas_Fos-R_dOase_dom"/>
</dbReference>
<protein>
    <submittedName>
        <fullName evidence="3">VOC family protein</fullName>
    </submittedName>
</protein>
<dbReference type="InterPro" id="IPR051785">
    <property type="entry name" value="MMCE/EMCE_epimerase"/>
</dbReference>
<name>A0A974WBV0_9NOCA</name>
<dbReference type="PANTHER" id="PTHR43048:SF6">
    <property type="entry name" value="BLR8189 PROTEIN"/>
    <property type="match status" value="1"/>
</dbReference>
<proteinExistence type="predicted"/>
<reference evidence="3 4" key="2">
    <citation type="journal article" date="2022" name="Arch. Microbiol.">
        <title>Rhodococcus pseudokoreensis sp. nov. isolated from the rhizosphere of young M26 apple rootstocks.</title>
        <authorList>
            <person name="Kampfer P."/>
            <person name="Glaeser S.P."/>
            <person name="Blom J."/>
            <person name="Wolf J."/>
            <person name="Benning S."/>
            <person name="Schloter M."/>
            <person name="Neumann-Schaal M."/>
        </authorList>
    </citation>
    <scope>NUCLEOTIDE SEQUENCE [LARGE SCALE GENOMIC DNA]</scope>
    <source>
        <strain evidence="3 4">R79</strain>
    </source>
</reference>
<keyword evidence="1" id="KW-0479">Metal-binding</keyword>
<evidence type="ECO:0000256" key="1">
    <source>
        <dbReference type="ARBA" id="ARBA00022723"/>
    </source>
</evidence>
<dbReference type="PANTHER" id="PTHR43048">
    <property type="entry name" value="METHYLMALONYL-COA EPIMERASE"/>
    <property type="match status" value="1"/>
</dbReference>
<gene>
    <name evidence="3" type="ORF">JWS13_42875</name>
</gene>
<evidence type="ECO:0000259" key="2">
    <source>
        <dbReference type="PROSITE" id="PS51819"/>
    </source>
</evidence>
<evidence type="ECO:0000313" key="3">
    <source>
        <dbReference type="EMBL" id="QSE94879.1"/>
    </source>
</evidence>
<keyword evidence="4" id="KW-1185">Reference proteome</keyword>
<dbReference type="SUPFAM" id="SSF54593">
    <property type="entry name" value="Glyoxalase/Bleomycin resistance protein/Dihydroxybiphenyl dioxygenase"/>
    <property type="match status" value="1"/>
</dbReference>
<feature type="domain" description="VOC" evidence="2">
    <location>
        <begin position="10"/>
        <end position="154"/>
    </location>
</feature>
<reference evidence="3 4" key="1">
    <citation type="journal article" date="2021" name="Microbiol. Resour. Announc.">
        <title>Complete Genome Sequences of Two Rhodococcus sp. Strains with Large and Linear Chromosomes, Isolated from Apple Rhizosphere.</title>
        <authorList>
            <person name="Benning S."/>
            <person name="Brugnone N."/>
            <person name="Siani R."/>
            <person name="Kublik S."/>
            <person name="Schloter M."/>
            <person name="Rad V."/>
        </authorList>
    </citation>
    <scope>NUCLEOTIDE SEQUENCE [LARGE SCALE GENOMIC DNA]</scope>
    <source>
        <strain evidence="3 4">R79</strain>
    </source>
</reference>
<accession>A0A974WBV0</accession>
<dbReference type="InterPro" id="IPR029068">
    <property type="entry name" value="Glyas_Bleomycin-R_OHBP_Dase"/>
</dbReference>
<dbReference type="EMBL" id="CP070619">
    <property type="protein sequence ID" value="QSE94879.1"/>
    <property type="molecule type" value="Genomic_DNA"/>
</dbReference>
<organism evidence="3 4">
    <name type="scientific">Rhodococcus pseudokoreensis</name>
    <dbReference type="NCBI Taxonomy" id="2811421"/>
    <lineage>
        <taxon>Bacteria</taxon>
        <taxon>Bacillati</taxon>
        <taxon>Actinomycetota</taxon>
        <taxon>Actinomycetes</taxon>
        <taxon>Mycobacteriales</taxon>
        <taxon>Nocardiaceae</taxon>
        <taxon>Rhodococcus</taxon>
    </lineage>
</organism>
<sequence length="168" mass="18721">MTSSLSSTPAFNHVGITVPDLDEAVEWYRQVLRFTVLGGPMQIGKEDEPFGEVLSDIFGVEWGSLRVAFLATGDSTGVELFQFLSPATTQPDQVEYWRTGPFHVCLTWPNVAELAGHIERHGGKQRSKVWTLFPGRDVVYCEDPFGNILEISSGTFDQTWANRTSAHE</sequence>
<dbReference type="Proteomes" id="UP000662986">
    <property type="component" value="Chromosome"/>
</dbReference>
<dbReference type="Gene3D" id="3.10.180.10">
    <property type="entry name" value="2,3-Dihydroxybiphenyl 1,2-Dioxygenase, domain 1"/>
    <property type="match status" value="1"/>
</dbReference>
<dbReference type="Pfam" id="PF00903">
    <property type="entry name" value="Glyoxalase"/>
    <property type="match status" value="1"/>
</dbReference>